<dbReference type="Proteomes" id="UP001174136">
    <property type="component" value="Unassembled WGS sequence"/>
</dbReference>
<evidence type="ECO:0000313" key="3">
    <source>
        <dbReference type="Proteomes" id="UP001174136"/>
    </source>
</evidence>
<protein>
    <submittedName>
        <fullName evidence="2">Uncharacterized protein</fullName>
    </submittedName>
</protein>
<keyword evidence="3" id="KW-1185">Reference proteome</keyword>
<accession>A0AA47NCD3</accession>
<sequence length="173" mass="19590">MSRVTRTNLPVSKHLLKPKPLNSGTVHNHLSKKRENQKKFYNRGSQPLTPLHNSQVVRLQTEKGHDKIGIVKMAAAEPRSYLVELEGREYRRNRRHLLLVAEQHPQASADPASENENIWSPPGVPMSPEIQPPTHNEHSPGHSGETPIQTLTECSTPRSRYGRPLKPNPKYNT</sequence>
<comment type="caution">
    <text evidence="2">The sequence shown here is derived from an EMBL/GenBank/DDBJ whole genome shotgun (WGS) entry which is preliminary data.</text>
</comment>
<feature type="compositionally biased region" description="Polar residues" evidence="1">
    <location>
        <begin position="146"/>
        <end position="158"/>
    </location>
</feature>
<dbReference type="EMBL" id="JAOPHQ010000283">
    <property type="protein sequence ID" value="KAK0155576.1"/>
    <property type="molecule type" value="Genomic_DNA"/>
</dbReference>
<evidence type="ECO:0000313" key="2">
    <source>
        <dbReference type="EMBL" id="KAK0155576.1"/>
    </source>
</evidence>
<dbReference type="PANTHER" id="PTHR33244:SF3">
    <property type="entry name" value="PEPTIDASE A2 DOMAIN-CONTAINING PROTEIN"/>
    <property type="match status" value="1"/>
</dbReference>
<gene>
    <name evidence="2" type="ORF">N1851_002056</name>
</gene>
<name>A0AA47NCD3_MERPO</name>
<organism evidence="2 3">
    <name type="scientific">Merluccius polli</name>
    <name type="common">Benguela hake</name>
    <name type="synonym">Merluccius cadenati</name>
    <dbReference type="NCBI Taxonomy" id="89951"/>
    <lineage>
        <taxon>Eukaryota</taxon>
        <taxon>Metazoa</taxon>
        <taxon>Chordata</taxon>
        <taxon>Craniata</taxon>
        <taxon>Vertebrata</taxon>
        <taxon>Euteleostomi</taxon>
        <taxon>Actinopterygii</taxon>
        <taxon>Neopterygii</taxon>
        <taxon>Teleostei</taxon>
        <taxon>Neoteleostei</taxon>
        <taxon>Acanthomorphata</taxon>
        <taxon>Zeiogadaria</taxon>
        <taxon>Gadariae</taxon>
        <taxon>Gadiformes</taxon>
        <taxon>Gadoidei</taxon>
        <taxon>Merlucciidae</taxon>
        <taxon>Merluccius</taxon>
    </lineage>
</organism>
<proteinExistence type="predicted"/>
<evidence type="ECO:0000256" key="1">
    <source>
        <dbReference type="SAM" id="MobiDB-lite"/>
    </source>
</evidence>
<dbReference type="PANTHER" id="PTHR33244">
    <property type="entry name" value="INTEGRASE CATALYTIC DOMAIN-CONTAINING PROTEIN-RELATED"/>
    <property type="match status" value="1"/>
</dbReference>
<reference evidence="2" key="1">
    <citation type="journal article" date="2023" name="Front. Mar. Sci.">
        <title>A new Merluccius polli reference genome to investigate the effects of global change in West African waters.</title>
        <authorList>
            <person name="Mateo J.L."/>
            <person name="Blanco-Fernandez C."/>
            <person name="Garcia-Vazquez E."/>
            <person name="Machado-Schiaffino G."/>
        </authorList>
    </citation>
    <scope>NUCLEOTIDE SEQUENCE</scope>
    <source>
        <strain evidence="2">C29</strain>
        <tissue evidence="2">Fin</tissue>
    </source>
</reference>
<dbReference type="AlphaFoldDB" id="A0AA47NCD3"/>
<feature type="region of interest" description="Disordered" evidence="1">
    <location>
        <begin position="104"/>
        <end position="173"/>
    </location>
</feature>